<protein>
    <submittedName>
        <fullName evidence="2">Uncharacterized protein</fullName>
    </submittedName>
</protein>
<dbReference type="OrthoDB" id="5241004at2759"/>
<proteinExistence type="predicted"/>
<keyword evidence="3" id="KW-1185">Reference proteome</keyword>
<feature type="compositionally biased region" description="Low complexity" evidence="1">
    <location>
        <begin position="21"/>
        <end position="36"/>
    </location>
</feature>
<feature type="compositionally biased region" description="Low complexity" evidence="1">
    <location>
        <begin position="204"/>
        <end position="220"/>
    </location>
</feature>
<feature type="region of interest" description="Disordered" evidence="1">
    <location>
        <begin position="458"/>
        <end position="480"/>
    </location>
</feature>
<feature type="compositionally biased region" description="Polar residues" evidence="1">
    <location>
        <begin position="160"/>
        <end position="174"/>
    </location>
</feature>
<feature type="compositionally biased region" description="Polar residues" evidence="1">
    <location>
        <begin position="467"/>
        <end position="480"/>
    </location>
</feature>
<dbReference type="AlphaFoldDB" id="A0A1J7K0N3"/>
<sequence>MFVNLRKHFSPKREKTDKPLSTPTSIESSSNSINNTRPLNHPLSTPQQAPLARGVEVTSCYIDGQWNFNSVTNLQAAQIKAVKQARRSRTPVPDRKPYSLVAGGHHETIAWVSEPSNPETLERLFAIRDEAERQKNARFVHGFNLTRRTLSEPEEEHQPEATTQSTDAGSSTEDQGNEETQEITQAGSTDTPEEDAPDTVSRWSYSSSDSDDSSGTYGSDDSFEDWANGDNDDDSDFDRDRVSDTSDDEAAPSPASHEGEQASPPRGTTSSELDTFVKAWHDNIATHSGVTLPPLRHDGKCHYTSAAASRRFDYIKSYLSLRESMRPINIFLLLIHYRRSAACDAARRNPAFLRAALDIDWDGIIDELPPRRHKNDSLQMYNKHVIRTWFDCGGYIFTEPDPDGVPVIVFEDAESAELSWPELLAREDLEGPCKRWYDSRVNHPRLWMTLNGLETGHRRGRRKWQKPGSSKLGSALTASE</sequence>
<evidence type="ECO:0000313" key="2">
    <source>
        <dbReference type="EMBL" id="OIW35268.1"/>
    </source>
</evidence>
<feature type="region of interest" description="Disordered" evidence="1">
    <location>
        <begin position="144"/>
        <end position="271"/>
    </location>
</feature>
<dbReference type="Proteomes" id="UP000182658">
    <property type="component" value="Unassembled WGS sequence"/>
</dbReference>
<evidence type="ECO:0000256" key="1">
    <source>
        <dbReference type="SAM" id="MobiDB-lite"/>
    </source>
</evidence>
<evidence type="ECO:0000313" key="3">
    <source>
        <dbReference type="Proteomes" id="UP000182658"/>
    </source>
</evidence>
<feature type="region of interest" description="Disordered" evidence="1">
    <location>
        <begin position="1"/>
        <end position="47"/>
    </location>
</feature>
<organism evidence="2 3">
    <name type="scientific">Coniochaeta ligniaria NRRL 30616</name>
    <dbReference type="NCBI Taxonomy" id="1408157"/>
    <lineage>
        <taxon>Eukaryota</taxon>
        <taxon>Fungi</taxon>
        <taxon>Dikarya</taxon>
        <taxon>Ascomycota</taxon>
        <taxon>Pezizomycotina</taxon>
        <taxon>Sordariomycetes</taxon>
        <taxon>Sordariomycetidae</taxon>
        <taxon>Coniochaetales</taxon>
        <taxon>Coniochaetaceae</taxon>
        <taxon>Coniochaeta</taxon>
    </lineage>
</organism>
<name>A0A1J7K0N3_9PEZI</name>
<reference evidence="2 3" key="1">
    <citation type="submission" date="2016-10" db="EMBL/GenBank/DDBJ databases">
        <title>Draft genome sequence of Coniochaeta ligniaria NRRL30616, a lignocellulolytic fungus for bioabatement of inhibitors in plant biomass hydrolysates.</title>
        <authorList>
            <consortium name="DOE Joint Genome Institute"/>
            <person name="Jimenez D.J."/>
            <person name="Hector R.E."/>
            <person name="Riley R."/>
            <person name="Sun H."/>
            <person name="Grigoriev I.V."/>
            <person name="Van Elsas J.D."/>
            <person name="Nichols N.N."/>
        </authorList>
    </citation>
    <scope>NUCLEOTIDE SEQUENCE [LARGE SCALE GENOMIC DNA]</scope>
    <source>
        <strain evidence="2 3">NRRL 30616</strain>
    </source>
</reference>
<dbReference type="EMBL" id="KV875093">
    <property type="protein sequence ID" value="OIW35268.1"/>
    <property type="molecule type" value="Genomic_DNA"/>
</dbReference>
<accession>A0A1J7K0N3</accession>
<gene>
    <name evidence="2" type="ORF">CONLIGDRAFT_627326</name>
</gene>
<feature type="compositionally biased region" description="Basic residues" evidence="1">
    <location>
        <begin position="1"/>
        <end position="10"/>
    </location>
</feature>
<dbReference type="InParanoid" id="A0A1J7K0N3"/>